<dbReference type="EMBL" id="JBEHHI010000001">
    <property type="protein sequence ID" value="MEX5727181.1"/>
    <property type="molecule type" value="Genomic_DNA"/>
</dbReference>
<sequence length="41" mass="4569">MRAMYLAFAATIVIGVVAHYALEQIGYSSQDRYSSDSVRLD</sequence>
<accession>A0ABV3XPD1</accession>
<dbReference type="Proteomes" id="UP001560019">
    <property type="component" value="Unassembled WGS sequence"/>
</dbReference>
<organism evidence="1 2">
    <name type="scientific">Rhodovulum iodosum</name>
    <dbReference type="NCBI Taxonomy" id="68291"/>
    <lineage>
        <taxon>Bacteria</taxon>
        <taxon>Pseudomonadati</taxon>
        <taxon>Pseudomonadota</taxon>
        <taxon>Alphaproteobacteria</taxon>
        <taxon>Rhodobacterales</taxon>
        <taxon>Paracoccaceae</taxon>
        <taxon>Rhodovulum</taxon>
    </lineage>
</organism>
<keyword evidence="2" id="KW-1185">Reference proteome</keyword>
<evidence type="ECO:0000313" key="1">
    <source>
        <dbReference type="EMBL" id="MEX5727181.1"/>
    </source>
</evidence>
<evidence type="ECO:0000313" key="2">
    <source>
        <dbReference type="Proteomes" id="UP001560019"/>
    </source>
</evidence>
<gene>
    <name evidence="1" type="ORF">Ga0609869_000534</name>
</gene>
<name>A0ABV3XPD1_9RHOB</name>
<protein>
    <submittedName>
        <fullName evidence="1">Uncharacterized protein</fullName>
    </submittedName>
</protein>
<dbReference type="RefSeq" id="WP_281273302.1">
    <property type="nucleotide sequence ID" value="NZ_JBEHHI010000001.1"/>
</dbReference>
<comment type="caution">
    <text evidence="1">The sequence shown here is derived from an EMBL/GenBank/DDBJ whole genome shotgun (WGS) entry which is preliminary data.</text>
</comment>
<proteinExistence type="predicted"/>
<reference evidence="1 2" key="1">
    <citation type="submission" date="2024-06" db="EMBL/GenBank/DDBJ databases">
        <title>Genome of Rhodovulum iodosum, a marine photoferrotroph.</title>
        <authorList>
            <person name="Bianchini G."/>
            <person name="Nikeleit V."/>
            <person name="Kappler A."/>
            <person name="Bryce C."/>
            <person name="Sanchez-Baracaldo P."/>
        </authorList>
    </citation>
    <scope>NUCLEOTIDE SEQUENCE [LARGE SCALE GENOMIC DNA]</scope>
    <source>
        <strain evidence="1 2">UT/N1</strain>
    </source>
</reference>